<feature type="transmembrane region" description="Helical" evidence="7">
    <location>
        <begin position="245"/>
        <end position="265"/>
    </location>
</feature>
<dbReference type="GO" id="GO:0016020">
    <property type="term" value="C:membrane"/>
    <property type="evidence" value="ECO:0007669"/>
    <property type="project" value="UniProtKB-SubCell"/>
</dbReference>
<feature type="region of interest" description="Disordered" evidence="6">
    <location>
        <begin position="102"/>
        <end position="185"/>
    </location>
</feature>
<organism evidence="8 9">
    <name type="scientific">Hericium alpestre</name>
    <dbReference type="NCBI Taxonomy" id="135208"/>
    <lineage>
        <taxon>Eukaryota</taxon>
        <taxon>Fungi</taxon>
        <taxon>Dikarya</taxon>
        <taxon>Basidiomycota</taxon>
        <taxon>Agaricomycotina</taxon>
        <taxon>Agaricomycetes</taxon>
        <taxon>Russulales</taxon>
        <taxon>Hericiaceae</taxon>
        <taxon>Hericium</taxon>
    </lineage>
</organism>
<feature type="transmembrane region" description="Helical" evidence="7">
    <location>
        <begin position="373"/>
        <end position="397"/>
    </location>
</feature>
<accession>A0A4Z0A1C2</accession>
<evidence type="ECO:0000256" key="3">
    <source>
        <dbReference type="ARBA" id="ARBA00022692"/>
    </source>
</evidence>
<evidence type="ECO:0008006" key="10">
    <source>
        <dbReference type="Google" id="ProtNLM"/>
    </source>
</evidence>
<dbReference type="Gene3D" id="1.20.1250.20">
    <property type="entry name" value="MFS general substrate transporter like domains"/>
    <property type="match status" value="1"/>
</dbReference>
<feature type="transmembrane region" description="Helical" evidence="7">
    <location>
        <begin position="285"/>
        <end position="307"/>
    </location>
</feature>
<dbReference type="AlphaFoldDB" id="A0A4Z0A1C2"/>
<proteinExistence type="predicted"/>
<protein>
    <recommendedName>
        <fullName evidence="10">Major facilitator superfamily (MFS) profile domain-containing protein</fullName>
    </recommendedName>
</protein>
<comment type="caution">
    <text evidence="8">The sequence shown here is derived from an EMBL/GenBank/DDBJ whole genome shotgun (WGS) entry which is preliminary data.</text>
</comment>
<feature type="transmembrane region" description="Helical" evidence="7">
    <location>
        <begin position="340"/>
        <end position="361"/>
    </location>
</feature>
<dbReference type="CDD" id="cd17316">
    <property type="entry name" value="MFS_SV2_like"/>
    <property type="match status" value="1"/>
</dbReference>
<dbReference type="STRING" id="135208.A0A4Z0A1C2"/>
<dbReference type="SUPFAM" id="SSF103473">
    <property type="entry name" value="MFS general substrate transporter"/>
    <property type="match status" value="1"/>
</dbReference>
<feature type="transmembrane region" description="Helical" evidence="7">
    <location>
        <begin position="314"/>
        <end position="334"/>
    </location>
</feature>
<evidence type="ECO:0000313" key="8">
    <source>
        <dbReference type="EMBL" id="TFY80123.1"/>
    </source>
</evidence>
<dbReference type="Pfam" id="PF07690">
    <property type="entry name" value="MFS_1"/>
    <property type="match status" value="1"/>
</dbReference>
<keyword evidence="9" id="KW-1185">Reference proteome</keyword>
<evidence type="ECO:0000256" key="4">
    <source>
        <dbReference type="ARBA" id="ARBA00022989"/>
    </source>
</evidence>
<keyword evidence="3 7" id="KW-0812">Transmembrane</keyword>
<keyword evidence="4 7" id="KW-1133">Transmembrane helix</keyword>
<feature type="region of interest" description="Disordered" evidence="6">
    <location>
        <begin position="57"/>
        <end position="85"/>
    </location>
</feature>
<feature type="compositionally biased region" description="Polar residues" evidence="6">
    <location>
        <begin position="66"/>
        <end position="85"/>
    </location>
</feature>
<dbReference type="EMBL" id="SFCI01000388">
    <property type="protein sequence ID" value="TFY80123.1"/>
    <property type="molecule type" value="Genomic_DNA"/>
</dbReference>
<evidence type="ECO:0000256" key="6">
    <source>
        <dbReference type="SAM" id="MobiDB-lite"/>
    </source>
</evidence>
<dbReference type="Proteomes" id="UP000298061">
    <property type="component" value="Unassembled WGS sequence"/>
</dbReference>
<dbReference type="PANTHER" id="PTHR23511:SF5">
    <property type="entry name" value="MAJOR FACILITATOR-TYPE TRANSPORTER HXNZ-RELATED"/>
    <property type="match status" value="1"/>
</dbReference>
<dbReference type="GO" id="GO:0022857">
    <property type="term" value="F:transmembrane transporter activity"/>
    <property type="evidence" value="ECO:0007669"/>
    <property type="project" value="InterPro"/>
</dbReference>
<evidence type="ECO:0000313" key="9">
    <source>
        <dbReference type="Proteomes" id="UP000298061"/>
    </source>
</evidence>
<sequence>MFIARMVFFRLHESPRYLVHAGRPHEAIESLQLISRFNGSEIDIGLLDVEDHIRDPAGESAPFLSGQENNRDASATAPQPINQLSAPDADLEAGHARVSSSNYLIDRPPSEGRGHTSSSPPDGRAVPIYNAIEESDTSLEGHSFHSPVIETGRGADRRSYTYNDTPIVEPHKEEPVTPHERGRSATATLRRSRMSTRSVASRQSSFYEVKRRVWWKLPRFIRKPLGAWLDRFAMVLAPEWIRTTVLVWMSWFGMSLAYTMFNVYLPKLLEARSAVTVGHSSLEGTLWDVVIFTIGGCPGAVLGAYLIESPLGRRLSLAGSTFTTALFCVMFAMVDGKFAVTASTVGISLSATAMWAVLYGWTPEIFGTKVRGTACGTASALSRIGGMIAPILGGMLLTVNTSFPVYTSIVIFTLSGICVLLLSENAGDGSREGTQAIVH</sequence>
<evidence type="ECO:0000256" key="2">
    <source>
        <dbReference type="ARBA" id="ARBA00022448"/>
    </source>
</evidence>
<name>A0A4Z0A1C2_9AGAM</name>
<feature type="transmembrane region" description="Helical" evidence="7">
    <location>
        <begin position="403"/>
        <end position="422"/>
    </location>
</feature>
<keyword evidence="2" id="KW-0813">Transport</keyword>
<gene>
    <name evidence="8" type="ORF">EWM64_g3887</name>
</gene>
<dbReference type="OrthoDB" id="4139357at2759"/>
<comment type="subcellular location">
    <subcellularLocation>
        <location evidence="1">Membrane</location>
        <topology evidence="1">Multi-pass membrane protein</topology>
    </subcellularLocation>
</comment>
<reference evidence="8 9" key="1">
    <citation type="submission" date="2019-02" db="EMBL/GenBank/DDBJ databases">
        <title>Genome sequencing of the rare red list fungi Hericium alpestre (H. flagellum).</title>
        <authorList>
            <person name="Buettner E."/>
            <person name="Kellner H."/>
        </authorList>
    </citation>
    <scope>NUCLEOTIDE SEQUENCE [LARGE SCALE GENOMIC DNA]</scope>
    <source>
        <strain evidence="8 9">DSM 108284</strain>
    </source>
</reference>
<dbReference type="InterPro" id="IPR036259">
    <property type="entry name" value="MFS_trans_sf"/>
</dbReference>
<evidence type="ECO:0000256" key="1">
    <source>
        <dbReference type="ARBA" id="ARBA00004141"/>
    </source>
</evidence>
<evidence type="ECO:0000256" key="5">
    <source>
        <dbReference type="ARBA" id="ARBA00023136"/>
    </source>
</evidence>
<feature type="compositionally biased region" description="Basic and acidic residues" evidence="6">
    <location>
        <begin position="169"/>
        <end position="183"/>
    </location>
</feature>
<keyword evidence="5 7" id="KW-0472">Membrane</keyword>
<evidence type="ECO:0000256" key="7">
    <source>
        <dbReference type="SAM" id="Phobius"/>
    </source>
</evidence>
<dbReference type="PANTHER" id="PTHR23511">
    <property type="entry name" value="SYNAPTIC VESICLE GLYCOPROTEIN 2"/>
    <property type="match status" value="1"/>
</dbReference>
<dbReference type="InterPro" id="IPR011701">
    <property type="entry name" value="MFS"/>
</dbReference>